<evidence type="ECO:0008006" key="4">
    <source>
        <dbReference type="Google" id="ProtNLM"/>
    </source>
</evidence>
<dbReference type="AlphaFoldDB" id="A0A4R2KMK3"/>
<comment type="similarity">
    <text evidence="1">Belongs to the UPF0149 family.</text>
</comment>
<dbReference type="PANTHER" id="PTHR37528">
    <property type="entry name" value="UPF0149 PROTEIN YGFB"/>
    <property type="match status" value="1"/>
</dbReference>
<evidence type="ECO:0000313" key="2">
    <source>
        <dbReference type="EMBL" id="TCO75341.1"/>
    </source>
</evidence>
<dbReference type="OrthoDB" id="9783391at2"/>
<gene>
    <name evidence="2" type="ORF">EV688_10965</name>
</gene>
<dbReference type="Proteomes" id="UP000294980">
    <property type="component" value="Unassembled WGS sequence"/>
</dbReference>
<name>A0A4R2KMK3_9GAMM</name>
<evidence type="ECO:0000313" key="3">
    <source>
        <dbReference type="Proteomes" id="UP000294980"/>
    </source>
</evidence>
<dbReference type="InterPro" id="IPR011978">
    <property type="entry name" value="YgfB-like"/>
</dbReference>
<keyword evidence="3" id="KW-1185">Reference proteome</keyword>
<dbReference type="InterPro" id="IPR036255">
    <property type="entry name" value="YgfB-like_sf"/>
</dbReference>
<organism evidence="2 3">
    <name type="scientific">Chromatocurvus halotolerans</name>
    <dbReference type="NCBI Taxonomy" id="1132028"/>
    <lineage>
        <taxon>Bacteria</taxon>
        <taxon>Pseudomonadati</taxon>
        <taxon>Pseudomonadota</taxon>
        <taxon>Gammaproteobacteria</taxon>
        <taxon>Cellvibrionales</taxon>
        <taxon>Halieaceae</taxon>
        <taxon>Chromatocurvus</taxon>
    </lineage>
</organism>
<dbReference type="RefSeq" id="WP_117318292.1">
    <property type="nucleotide sequence ID" value="NZ_QQSW01000011.1"/>
</dbReference>
<dbReference type="GO" id="GO:0005829">
    <property type="term" value="C:cytosol"/>
    <property type="evidence" value="ECO:0007669"/>
    <property type="project" value="TreeGrafter"/>
</dbReference>
<dbReference type="SUPFAM" id="SSF101327">
    <property type="entry name" value="YgfB-like"/>
    <property type="match status" value="1"/>
</dbReference>
<dbReference type="Gene3D" id="1.20.120.740">
    <property type="entry name" value="YgfB uncharacterised protein family UPF0149, PF03695"/>
    <property type="match status" value="1"/>
</dbReference>
<dbReference type="Pfam" id="PF03695">
    <property type="entry name" value="UPF0149"/>
    <property type="match status" value="1"/>
</dbReference>
<evidence type="ECO:0000256" key="1">
    <source>
        <dbReference type="ARBA" id="ARBA00038308"/>
    </source>
</evidence>
<dbReference type="EMBL" id="SLWX01000009">
    <property type="protein sequence ID" value="TCO75341.1"/>
    <property type="molecule type" value="Genomic_DNA"/>
</dbReference>
<sequence length="199" mass="20881">MFDLRPGDNSDLPDFDELANHLFEQGIQSSPSELHGCLAGLLGGGAGREPGAGLAGLGKALSIDVHGELADGLQQMYARTAASAASENLHFHPLLPGDETELAQRTLALADWCRGFLSGFAEARVSAGLTEAGVAADSAEALRDFAAIAQADAEEDDPDEAERAYAELVEYLRVAAMNVIADSQQLFSDAGATKDRTLH</sequence>
<protein>
    <recommendedName>
        <fullName evidence="4">YecA family protein</fullName>
    </recommendedName>
</protein>
<proteinExistence type="inferred from homology"/>
<reference evidence="2 3" key="1">
    <citation type="submission" date="2019-03" db="EMBL/GenBank/DDBJ databases">
        <title>Genomic Encyclopedia of Type Strains, Phase IV (KMG-IV): sequencing the most valuable type-strain genomes for metagenomic binning, comparative biology and taxonomic classification.</title>
        <authorList>
            <person name="Goeker M."/>
        </authorList>
    </citation>
    <scope>NUCLEOTIDE SEQUENCE [LARGE SCALE GENOMIC DNA]</scope>
    <source>
        <strain evidence="2 3">DSM 23344</strain>
    </source>
</reference>
<comment type="caution">
    <text evidence="2">The sequence shown here is derived from an EMBL/GenBank/DDBJ whole genome shotgun (WGS) entry which is preliminary data.</text>
</comment>
<dbReference type="PANTHER" id="PTHR37528:SF1">
    <property type="entry name" value="UPF0149 PROTEIN YGFB"/>
    <property type="match status" value="1"/>
</dbReference>
<accession>A0A4R2KMK3</accession>